<dbReference type="Pfam" id="PF14226">
    <property type="entry name" value="DIOX_N"/>
    <property type="match status" value="1"/>
</dbReference>
<dbReference type="InterPro" id="IPR026992">
    <property type="entry name" value="DIOX_N"/>
</dbReference>
<dbReference type="GO" id="GO:0046872">
    <property type="term" value="F:metal ion binding"/>
    <property type="evidence" value="ECO:0007669"/>
    <property type="project" value="UniProtKB-KW"/>
</dbReference>
<accession>A0AAV9DTY8</accession>
<dbReference type="EMBL" id="JAUJYO010000011">
    <property type="protein sequence ID" value="KAK1304427.1"/>
    <property type="molecule type" value="Genomic_DNA"/>
</dbReference>
<proteinExistence type="inferred from homology"/>
<keyword evidence="8" id="KW-1185">Reference proteome</keyword>
<name>A0AAV9DTY8_ACOCL</name>
<evidence type="ECO:0000313" key="8">
    <source>
        <dbReference type="Proteomes" id="UP001180020"/>
    </source>
</evidence>
<evidence type="ECO:0000259" key="6">
    <source>
        <dbReference type="PROSITE" id="PS51471"/>
    </source>
</evidence>
<dbReference type="FunFam" id="2.60.120.330:FF:000001">
    <property type="entry name" value="Protein SRG1"/>
    <property type="match status" value="1"/>
</dbReference>
<sequence>MESETERKTLRVEGALSVDNVQALASMKMEEIPNRYVRPEIDVEPTIGDDVQPEIPTVDLSRLLDERSSEEESEKLHLACEEWGFFHLINHGVSGELIEKMKLDLIEFFKQPLEVKMRHSQLSGDIEGYGQVCVVSDEQKLDWADMFFLHVRPVSVRSIRFWSTQPPSFRETLDQYTMQLRKIADIILRAMAKNLGVVDPDILINKFKERVQSVRMNYYPPCPQPDKALGLSPHSDIGTLTILLQVNEVQGLQIMKDSLWVPVTPLANDSFVINVGDTMEILSNGRYKSINHRSMVDRAKERLSIATFEGPGEGACIGPLPGTERDGEVHYKTMDYVEIVKLYLSAKLDGKGHMEFIMMKN</sequence>
<dbReference type="InterPro" id="IPR044861">
    <property type="entry name" value="IPNS-like_FE2OG_OXY"/>
</dbReference>
<reference evidence="7" key="1">
    <citation type="journal article" date="2023" name="Nat. Commun.">
        <title>Diploid and tetraploid genomes of Acorus and the evolution of monocots.</title>
        <authorList>
            <person name="Ma L."/>
            <person name="Liu K.W."/>
            <person name="Li Z."/>
            <person name="Hsiao Y.Y."/>
            <person name="Qi Y."/>
            <person name="Fu T."/>
            <person name="Tang G.D."/>
            <person name="Zhang D."/>
            <person name="Sun W.H."/>
            <person name="Liu D.K."/>
            <person name="Li Y."/>
            <person name="Chen G.Z."/>
            <person name="Liu X.D."/>
            <person name="Liao X.Y."/>
            <person name="Jiang Y.T."/>
            <person name="Yu X."/>
            <person name="Hao Y."/>
            <person name="Huang J."/>
            <person name="Zhao X.W."/>
            <person name="Ke S."/>
            <person name="Chen Y.Y."/>
            <person name="Wu W.L."/>
            <person name="Hsu J.L."/>
            <person name="Lin Y.F."/>
            <person name="Huang M.D."/>
            <person name="Li C.Y."/>
            <person name="Huang L."/>
            <person name="Wang Z.W."/>
            <person name="Zhao X."/>
            <person name="Zhong W.Y."/>
            <person name="Peng D.H."/>
            <person name="Ahmad S."/>
            <person name="Lan S."/>
            <person name="Zhang J.S."/>
            <person name="Tsai W.C."/>
            <person name="Van de Peer Y."/>
            <person name="Liu Z.J."/>
        </authorList>
    </citation>
    <scope>NUCLEOTIDE SEQUENCE</scope>
    <source>
        <strain evidence="7">CP</strain>
    </source>
</reference>
<evidence type="ECO:0000256" key="4">
    <source>
        <dbReference type="ARBA" id="ARBA00023004"/>
    </source>
</evidence>
<dbReference type="InterPro" id="IPR027443">
    <property type="entry name" value="IPNS-like_sf"/>
</dbReference>
<protein>
    <submittedName>
        <fullName evidence="7">S-norcoclaurine synthase 1</fullName>
    </submittedName>
</protein>
<dbReference type="PANTHER" id="PTHR47991">
    <property type="entry name" value="OXOGLUTARATE/IRON-DEPENDENT DIOXYGENASE"/>
    <property type="match status" value="1"/>
</dbReference>
<evidence type="ECO:0000256" key="5">
    <source>
        <dbReference type="RuleBase" id="RU003682"/>
    </source>
</evidence>
<keyword evidence="2 5" id="KW-0479">Metal-binding</keyword>
<dbReference type="AlphaFoldDB" id="A0AAV9DTY8"/>
<evidence type="ECO:0000313" key="7">
    <source>
        <dbReference type="EMBL" id="KAK1304427.1"/>
    </source>
</evidence>
<dbReference type="PROSITE" id="PS51471">
    <property type="entry name" value="FE2OG_OXY"/>
    <property type="match status" value="1"/>
</dbReference>
<comment type="caution">
    <text evidence="7">The sequence shown here is derived from an EMBL/GenBank/DDBJ whole genome shotgun (WGS) entry which is preliminary data.</text>
</comment>
<dbReference type="InterPro" id="IPR050295">
    <property type="entry name" value="Plant_2OG-oxidoreductases"/>
</dbReference>
<reference evidence="7" key="2">
    <citation type="submission" date="2023-06" db="EMBL/GenBank/DDBJ databases">
        <authorList>
            <person name="Ma L."/>
            <person name="Liu K.-W."/>
            <person name="Li Z."/>
            <person name="Hsiao Y.-Y."/>
            <person name="Qi Y."/>
            <person name="Fu T."/>
            <person name="Tang G."/>
            <person name="Zhang D."/>
            <person name="Sun W.-H."/>
            <person name="Liu D.-K."/>
            <person name="Li Y."/>
            <person name="Chen G.-Z."/>
            <person name="Liu X.-D."/>
            <person name="Liao X.-Y."/>
            <person name="Jiang Y.-T."/>
            <person name="Yu X."/>
            <person name="Hao Y."/>
            <person name="Huang J."/>
            <person name="Zhao X.-W."/>
            <person name="Ke S."/>
            <person name="Chen Y.-Y."/>
            <person name="Wu W.-L."/>
            <person name="Hsu J.-L."/>
            <person name="Lin Y.-F."/>
            <person name="Huang M.-D."/>
            <person name="Li C.-Y."/>
            <person name="Huang L."/>
            <person name="Wang Z.-W."/>
            <person name="Zhao X."/>
            <person name="Zhong W.-Y."/>
            <person name="Peng D.-H."/>
            <person name="Ahmad S."/>
            <person name="Lan S."/>
            <person name="Zhang J.-S."/>
            <person name="Tsai W.-C."/>
            <person name="Van De Peer Y."/>
            <person name="Liu Z.-J."/>
        </authorList>
    </citation>
    <scope>NUCLEOTIDE SEQUENCE</scope>
    <source>
        <strain evidence="7">CP</strain>
        <tissue evidence="7">Leaves</tissue>
    </source>
</reference>
<dbReference type="Pfam" id="PF03171">
    <property type="entry name" value="2OG-FeII_Oxy"/>
    <property type="match status" value="1"/>
</dbReference>
<evidence type="ECO:0000256" key="1">
    <source>
        <dbReference type="ARBA" id="ARBA00008056"/>
    </source>
</evidence>
<evidence type="ECO:0000256" key="3">
    <source>
        <dbReference type="ARBA" id="ARBA00023002"/>
    </source>
</evidence>
<comment type="similarity">
    <text evidence="1 5">Belongs to the iron/ascorbate-dependent oxidoreductase family.</text>
</comment>
<dbReference type="SUPFAM" id="SSF51197">
    <property type="entry name" value="Clavaminate synthase-like"/>
    <property type="match status" value="1"/>
</dbReference>
<gene>
    <name evidence="7" type="primary">NCS1</name>
    <name evidence="7" type="ORF">QJS10_CPB11g00174</name>
</gene>
<dbReference type="InterPro" id="IPR005123">
    <property type="entry name" value="Oxoglu/Fe-dep_dioxygenase_dom"/>
</dbReference>
<dbReference type="Gene3D" id="2.60.120.330">
    <property type="entry name" value="B-lactam Antibiotic, Isopenicillin N Synthase, Chain"/>
    <property type="match status" value="1"/>
</dbReference>
<keyword evidence="3 5" id="KW-0560">Oxidoreductase</keyword>
<feature type="domain" description="Fe2OG dioxygenase" evidence="6">
    <location>
        <begin position="210"/>
        <end position="311"/>
    </location>
</feature>
<organism evidence="7 8">
    <name type="scientific">Acorus calamus</name>
    <name type="common">Sweet flag</name>
    <dbReference type="NCBI Taxonomy" id="4465"/>
    <lineage>
        <taxon>Eukaryota</taxon>
        <taxon>Viridiplantae</taxon>
        <taxon>Streptophyta</taxon>
        <taxon>Embryophyta</taxon>
        <taxon>Tracheophyta</taxon>
        <taxon>Spermatophyta</taxon>
        <taxon>Magnoliopsida</taxon>
        <taxon>Liliopsida</taxon>
        <taxon>Acoraceae</taxon>
        <taxon>Acorus</taxon>
    </lineage>
</organism>
<dbReference type="GO" id="GO:0016491">
    <property type="term" value="F:oxidoreductase activity"/>
    <property type="evidence" value="ECO:0007669"/>
    <property type="project" value="UniProtKB-KW"/>
</dbReference>
<evidence type="ECO:0000256" key="2">
    <source>
        <dbReference type="ARBA" id="ARBA00022723"/>
    </source>
</evidence>
<dbReference type="Proteomes" id="UP001180020">
    <property type="component" value="Unassembled WGS sequence"/>
</dbReference>
<keyword evidence="4 5" id="KW-0408">Iron</keyword>